<evidence type="ECO:0000313" key="1">
    <source>
        <dbReference type="EMBL" id="CAG5097120.1"/>
    </source>
</evidence>
<evidence type="ECO:0000313" key="2">
    <source>
        <dbReference type="Proteomes" id="UP001158576"/>
    </source>
</evidence>
<name>A0ABN7SFB3_OIKDI</name>
<gene>
    <name evidence="1" type="ORF">OKIOD_LOCUS6499</name>
</gene>
<protein>
    <submittedName>
        <fullName evidence="1">Oidioi.mRNA.OKI2018_I69.XSR.g14941.t1.cds</fullName>
    </submittedName>
</protein>
<dbReference type="EMBL" id="OU015569">
    <property type="protein sequence ID" value="CAG5097120.1"/>
    <property type="molecule type" value="Genomic_DNA"/>
</dbReference>
<reference evidence="1 2" key="1">
    <citation type="submission" date="2021-04" db="EMBL/GenBank/DDBJ databases">
        <authorList>
            <person name="Bliznina A."/>
        </authorList>
    </citation>
    <scope>NUCLEOTIDE SEQUENCE [LARGE SCALE GENOMIC DNA]</scope>
</reference>
<accession>A0ABN7SFB3</accession>
<dbReference type="Proteomes" id="UP001158576">
    <property type="component" value="Chromosome XSR"/>
</dbReference>
<sequence length="326" mass="37012">MAYQRQLSDVLSTQADLMMPPAFPSVTYSQLMQAQNPQMTTIMSSYLMGTNHNTDNGFHNEMTNPVPLLNIKQEPNLRGDVNEHLKRMESVLGGGEMLSNELEFMEGNLHLENENTAVEMENDPKGALLSKTQTDHMEPILGLTNFNAVQQQHKMDVIPFARPALTESDQAQVKHPTNGMIYQINSHFLATVLDRYGTQKVQYPADSKEILTKVQKFCEARSLGFMTEKDARQIVDSGYPIETISTKKTKCDDSGPFECLFCPLVQNCRKFFGVKENLKRHYSKHLRFHRFACGAPQCSYASYRGDHVKDHIEKKHPNQGVLVRNV</sequence>
<keyword evidence="2" id="KW-1185">Reference proteome</keyword>
<organism evidence="1 2">
    <name type="scientific">Oikopleura dioica</name>
    <name type="common">Tunicate</name>
    <dbReference type="NCBI Taxonomy" id="34765"/>
    <lineage>
        <taxon>Eukaryota</taxon>
        <taxon>Metazoa</taxon>
        <taxon>Chordata</taxon>
        <taxon>Tunicata</taxon>
        <taxon>Appendicularia</taxon>
        <taxon>Copelata</taxon>
        <taxon>Oikopleuridae</taxon>
        <taxon>Oikopleura</taxon>
    </lineage>
</organism>
<proteinExistence type="predicted"/>